<gene>
    <name evidence="1" type="ORF">CCAM_LOCUS14378</name>
</gene>
<sequence length="78" mass="8221">MWSVVAKFGSVVTEFGSVATELVGSGGVWKCGGGLGSVVTKYGSMEGWWLQCCDRVGTVESGDRVGSKASELALCQRW</sequence>
<name>A0A484L8A0_9ASTE</name>
<accession>A0A484L8A0</accession>
<evidence type="ECO:0000313" key="2">
    <source>
        <dbReference type="Proteomes" id="UP000595140"/>
    </source>
</evidence>
<proteinExistence type="predicted"/>
<dbReference type="Proteomes" id="UP000595140">
    <property type="component" value="Unassembled WGS sequence"/>
</dbReference>
<reference evidence="1 2" key="1">
    <citation type="submission" date="2018-04" db="EMBL/GenBank/DDBJ databases">
        <authorList>
            <person name="Vogel A."/>
        </authorList>
    </citation>
    <scope>NUCLEOTIDE SEQUENCE [LARGE SCALE GENOMIC DNA]</scope>
</reference>
<evidence type="ECO:0000313" key="1">
    <source>
        <dbReference type="EMBL" id="VFQ72602.1"/>
    </source>
</evidence>
<keyword evidence="2" id="KW-1185">Reference proteome</keyword>
<dbReference type="EMBL" id="OOIL02001116">
    <property type="protein sequence ID" value="VFQ72602.1"/>
    <property type="molecule type" value="Genomic_DNA"/>
</dbReference>
<protein>
    <submittedName>
        <fullName evidence="1">Uncharacterized protein</fullName>
    </submittedName>
</protein>
<dbReference type="AlphaFoldDB" id="A0A484L8A0"/>
<organism evidence="1 2">
    <name type="scientific">Cuscuta campestris</name>
    <dbReference type="NCBI Taxonomy" id="132261"/>
    <lineage>
        <taxon>Eukaryota</taxon>
        <taxon>Viridiplantae</taxon>
        <taxon>Streptophyta</taxon>
        <taxon>Embryophyta</taxon>
        <taxon>Tracheophyta</taxon>
        <taxon>Spermatophyta</taxon>
        <taxon>Magnoliopsida</taxon>
        <taxon>eudicotyledons</taxon>
        <taxon>Gunneridae</taxon>
        <taxon>Pentapetalae</taxon>
        <taxon>asterids</taxon>
        <taxon>lamiids</taxon>
        <taxon>Solanales</taxon>
        <taxon>Convolvulaceae</taxon>
        <taxon>Cuscuteae</taxon>
        <taxon>Cuscuta</taxon>
        <taxon>Cuscuta subgen. Grammica</taxon>
        <taxon>Cuscuta sect. Cleistogrammica</taxon>
    </lineage>
</organism>